<dbReference type="Proteomes" id="UP001234297">
    <property type="component" value="Chromosome 5"/>
</dbReference>
<proteinExistence type="predicted"/>
<organism evidence="1 2">
    <name type="scientific">Persea americana</name>
    <name type="common">Avocado</name>
    <dbReference type="NCBI Taxonomy" id="3435"/>
    <lineage>
        <taxon>Eukaryota</taxon>
        <taxon>Viridiplantae</taxon>
        <taxon>Streptophyta</taxon>
        <taxon>Embryophyta</taxon>
        <taxon>Tracheophyta</taxon>
        <taxon>Spermatophyta</taxon>
        <taxon>Magnoliopsida</taxon>
        <taxon>Magnoliidae</taxon>
        <taxon>Laurales</taxon>
        <taxon>Lauraceae</taxon>
        <taxon>Persea</taxon>
    </lineage>
</organism>
<keyword evidence="2" id="KW-1185">Reference proteome</keyword>
<comment type="caution">
    <text evidence="1">The sequence shown here is derived from an EMBL/GenBank/DDBJ whole genome shotgun (WGS) entry which is preliminary data.</text>
</comment>
<gene>
    <name evidence="1" type="ORF">MRB53_016399</name>
</gene>
<accession>A0ACC2M243</accession>
<reference evidence="1 2" key="1">
    <citation type="journal article" date="2022" name="Hortic Res">
        <title>A haplotype resolved chromosomal level avocado genome allows analysis of novel avocado genes.</title>
        <authorList>
            <person name="Nath O."/>
            <person name="Fletcher S.J."/>
            <person name="Hayward A."/>
            <person name="Shaw L.M."/>
            <person name="Masouleh A.K."/>
            <person name="Furtado A."/>
            <person name="Henry R.J."/>
            <person name="Mitter N."/>
        </authorList>
    </citation>
    <scope>NUCLEOTIDE SEQUENCE [LARGE SCALE GENOMIC DNA]</scope>
    <source>
        <strain evidence="2">cv. Hass</strain>
    </source>
</reference>
<sequence length="133" mass="14557">MATASSESGGSKELGRREEMAMARVDGGFRRRRRGRALGLKRSDIVGSSMVVPSPLTSPDALCDPLCSTKDLSYLLHVIGCDMGVLWTRELDVRWVFSGFGIYLLHVIGYEMGVLNLVKMKQSATYGCGLLLL</sequence>
<evidence type="ECO:0000313" key="1">
    <source>
        <dbReference type="EMBL" id="KAJ8639705.1"/>
    </source>
</evidence>
<dbReference type="EMBL" id="CM056813">
    <property type="protein sequence ID" value="KAJ8639705.1"/>
    <property type="molecule type" value="Genomic_DNA"/>
</dbReference>
<protein>
    <submittedName>
        <fullName evidence="1">Uncharacterized protein</fullName>
    </submittedName>
</protein>
<name>A0ACC2M243_PERAE</name>
<evidence type="ECO:0000313" key="2">
    <source>
        <dbReference type="Proteomes" id="UP001234297"/>
    </source>
</evidence>